<reference evidence="4" key="1">
    <citation type="submission" date="2020-10" db="EMBL/GenBank/DDBJ databases">
        <authorList>
            <person name="Kadnikov V."/>
            <person name="Beletsky A.V."/>
            <person name="Mardanov A.V."/>
            <person name="Karnachuk O.V."/>
            <person name="Ravin N.V."/>
        </authorList>
    </citation>
    <scope>NUCLEOTIDE SEQUENCE</scope>
    <source>
        <strain evidence="4">Bu02</strain>
    </source>
</reference>
<dbReference type="PANTHER" id="PTHR30149:SF0">
    <property type="entry name" value="HYDROGENASE MATURATION FACTOR HYPD"/>
    <property type="match status" value="1"/>
</dbReference>
<organism evidence="4">
    <name type="scientific">Candidatus Fermentithermobacillus carboniphilus</name>
    <dbReference type="NCBI Taxonomy" id="3085328"/>
    <lineage>
        <taxon>Bacteria</taxon>
        <taxon>Bacillati</taxon>
        <taxon>Bacillota</taxon>
        <taxon>Candidatus Fermentithermobacillia</taxon>
        <taxon>Candidatus Fermentithermobacillales</taxon>
        <taxon>Candidatus Fermentithermobacillaceae</taxon>
        <taxon>Candidatus Fermentithermobacillus</taxon>
    </lineage>
</organism>
<evidence type="ECO:0000256" key="3">
    <source>
        <dbReference type="ARBA" id="ARBA00023004"/>
    </source>
</evidence>
<comment type="similarity">
    <text evidence="1">Belongs to the HypD family.</text>
</comment>
<dbReference type="InterPro" id="IPR042244">
    <property type="entry name" value="HypD_2_sf"/>
</dbReference>
<proteinExistence type="inferred from homology"/>
<dbReference type="NCBIfam" id="TIGR00075">
    <property type="entry name" value="hypD"/>
    <property type="match status" value="1"/>
</dbReference>
<dbReference type="GO" id="GO:0070025">
    <property type="term" value="F:carbon monoxide binding"/>
    <property type="evidence" value="ECO:0007669"/>
    <property type="project" value="TreeGrafter"/>
</dbReference>
<evidence type="ECO:0000256" key="1">
    <source>
        <dbReference type="ARBA" id="ARBA00007888"/>
    </source>
</evidence>
<dbReference type="PIRSF" id="PIRSF005622">
    <property type="entry name" value="Hydrgn_mat_hypD"/>
    <property type="match status" value="1"/>
</dbReference>
<evidence type="ECO:0000256" key="2">
    <source>
        <dbReference type="ARBA" id="ARBA00022723"/>
    </source>
</evidence>
<dbReference type="GO" id="GO:0005506">
    <property type="term" value="F:iron ion binding"/>
    <property type="evidence" value="ECO:0007669"/>
    <property type="project" value="TreeGrafter"/>
</dbReference>
<reference evidence="4" key="2">
    <citation type="journal article" date="2023" name="Biology">
        <title>Prokaryotic Life Associated with Coal-Fire Gas Vents Revealed by Metagenomics.</title>
        <authorList>
            <person name="Kadnikov V.V."/>
            <person name="Mardanov A.V."/>
            <person name="Beletsky A.V."/>
            <person name="Karnachuk O.V."/>
            <person name="Ravin N.V."/>
        </authorList>
    </citation>
    <scope>NUCLEOTIDE SEQUENCE</scope>
    <source>
        <strain evidence="4">Bu02</strain>
    </source>
</reference>
<dbReference type="PANTHER" id="PTHR30149">
    <property type="entry name" value="HYDROGENASE PROTEIN ASSEMBLY PROTEIN HYPD"/>
    <property type="match status" value="1"/>
</dbReference>
<name>A0AAT9LAA4_9FIRM</name>
<protein>
    <submittedName>
        <fullName evidence="4">Hydrogenase formation protein HypD</fullName>
    </submittedName>
</protein>
<dbReference type="Gene3D" id="3.40.50.11740">
    <property type="entry name" value="HypD, alpha/beta domain 2"/>
    <property type="match status" value="2"/>
</dbReference>
<dbReference type="AlphaFoldDB" id="A0AAT9LAA4"/>
<keyword evidence="2" id="KW-0479">Metal-binding</keyword>
<accession>A0AAT9LAA4</accession>
<gene>
    <name evidence="4" type="primary">hypD</name>
    <name evidence="4" type="ORF">IMF26_06265</name>
</gene>
<dbReference type="GO" id="GO:0051539">
    <property type="term" value="F:4 iron, 4 sulfur cluster binding"/>
    <property type="evidence" value="ECO:0007669"/>
    <property type="project" value="TreeGrafter"/>
</dbReference>
<sequence length="371" mass="40263">MSAEDSVRQALGLVRDSGLFRRLLDLVRETANALGRKPVLMEVCGSHTWAISHAGIRDLLKDRLSLVSGPGCPVCVTSAGDISRMVGLSRFPGVIVATYGDMMRVPSKCGSLEESRAAGNEVVMVYSAMDAVTLARENPGREVVFLGVGFETTAPGSAIALKAARSWEIGNFSIYSAHKVMPPILRKILSMDELRIDGLILPGHVSAVTGKRYFEFIGEEFHVPAVISGFEPCDILYAILRLLQKMLKGDYAVENAYPRVVSEEGNIRAQDLINEVFEPSPSTWRGIGELPESGLALRSAFSQFDASKKLPLEPLSEEAEPPGCDCRYILSGLKAPEDCRLFGKVCTPVHPVGPCMVSSEGSCRAHYTFGR</sequence>
<dbReference type="InterPro" id="IPR002780">
    <property type="entry name" value="Hyd_form_HypD"/>
</dbReference>
<dbReference type="InterPro" id="IPR042243">
    <property type="entry name" value="HypD_1"/>
</dbReference>
<dbReference type="Pfam" id="PF01924">
    <property type="entry name" value="HypD"/>
    <property type="match status" value="1"/>
</dbReference>
<dbReference type="EMBL" id="CP062796">
    <property type="protein sequence ID" value="QUL97724.1"/>
    <property type="molecule type" value="Genomic_DNA"/>
</dbReference>
<keyword evidence="3" id="KW-0408">Iron</keyword>
<dbReference type="KEGG" id="fcz:IMF26_06265"/>
<dbReference type="GO" id="GO:0051604">
    <property type="term" value="P:protein maturation"/>
    <property type="evidence" value="ECO:0007669"/>
    <property type="project" value="TreeGrafter"/>
</dbReference>
<dbReference type="Gene3D" id="6.10.20.100">
    <property type="match status" value="1"/>
</dbReference>
<evidence type="ECO:0000313" key="4">
    <source>
        <dbReference type="EMBL" id="QUL97724.1"/>
    </source>
</evidence>